<dbReference type="GO" id="GO:0008270">
    <property type="term" value="F:zinc ion binding"/>
    <property type="evidence" value="ECO:0007669"/>
    <property type="project" value="InterPro"/>
</dbReference>
<dbReference type="GO" id="GO:0009535">
    <property type="term" value="C:chloroplast thylakoid membrane"/>
    <property type="evidence" value="ECO:0007669"/>
    <property type="project" value="TreeGrafter"/>
</dbReference>
<sequence length="396" mass="45071">MIFTMDFQSIIASLLAIAMFSPAMPSKPRGKKQISFQEFKVNLLEPGLVDHIVISNKSVVKVYVRSSPQNHSSRADSPEGTEFYTPVSDTQPKAIIPSQYKYYFNIGSAETFEEKLEEAQEALGIDPHDYVPVTYVSEVVWRQELMKFASNLLLLGAFLYEIRKMQSGPRVGGGNRNSGREMFDSRKLFDTGKTHFKWRQKGFLLSFLEKIIITFLIFFKDVAGCDEAKQEIMEFVHFLKYPKKYKELGAKIPRGELCWLDLPGLLGHPGQGDVEGCIIPVMYGFSDKVGLLSFPKRDGEYAMSKPYSGETGNLIDAEVRKLVRTAYQRTVQLIEEHKEQVAEIAELLLCSGGGPFKPAERTNYKRYMHGFVDEDEKEQRVGIIHHRMMALRLLLP</sequence>
<reference evidence="13" key="1">
    <citation type="submission" date="2018-01" db="EMBL/GenBank/DDBJ databases">
        <authorList>
            <person name="Mao J.F."/>
        </authorList>
    </citation>
    <scope>NUCLEOTIDE SEQUENCE</scope>
    <source>
        <strain evidence="13">Huo1</strain>
        <tissue evidence="13">Leaf</tissue>
    </source>
</reference>
<evidence type="ECO:0000256" key="7">
    <source>
        <dbReference type="ARBA" id="ARBA00022840"/>
    </source>
</evidence>
<dbReference type="GO" id="GO:0005524">
    <property type="term" value="F:ATP binding"/>
    <property type="evidence" value="ECO:0007669"/>
    <property type="project" value="UniProtKB-KW"/>
</dbReference>
<keyword evidence="8" id="KW-0482">Metalloprotease</keyword>
<evidence type="ECO:0000313" key="14">
    <source>
        <dbReference type="Proteomes" id="UP000298416"/>
    </source>
</evidence>
<gene>
    <name evidence="13" type="ORF">SASPL_122443</name>
</gene>
<dbReference type="AlphaFoldDB" id="A0A8X8XLL5"/>
<dbReference type="InterPro" id="IPR037219">
    <property type="entry name" value="Peptidase_M41-like"/>
</dbReference>
<feature type="domain" description="Peptidase M41 FtsH extracellular" evidence="12">
    <location>
        <begin position="11"/>
        <end position="128"/>
    </location>
</feature>
<reference evidence="13" key="2">
    <citation type="submission" date="2020-08" db="EMBL/GenBank/DDBJ databases">
        <title>Plant Genome Project.</title>
        <authorList>
            <person name="Zhang R.-G."/>
        </authorList>
    </citation>
    <scope>NUCLEOTIDE SEQUENCE</scope>
    <source>
        <strain evidence="13">Huo1</strain>
        <tissue evidence="13">Leaf</tissue>
    </source>
</reference>
<proteinExistence type="predicted"/>
<keyword evidence="7" id="KW-0067">ATP-binding</keyword>
<feature type="domain" description="Peptidase M41" evidence="11">
    <location>
        <begin position="282"/>
        <end position="349"/>
    </location>
</feature>
<dbReference type="Pfam" id="PF06480">
    <property type="entry name" value="FtsH_ext"/>
    <property type="match status" value="1"/>
</dbReference>
<comment type="cofactor">
    <cofactor evidence="1">
        <name>Zn(2+)</name>
        <dbReference type="ChEBI" id="CHEBI:29105"/>
    </cofactor>
</comment>
<evidence type="ECO:0000256" key="1">
    <source>
        <dbReference type="ARBA" id="ARBA00001947"/>
    </source>
</evidence>
<keyword evidence="10" id="KW-0732">Signal</keyword>
<dbReference type="Pfam" id="PF01434">
    <property type="entry name" value="Peptidase_M41"/>
    <property type="match status" value="1"/>
</dbReference>
<dbReference type="InterPro" id="IPR000642">
    <property type="entry name" value="Peptidase_M41"/>
</dbReference>
<dbReference type="Gene3D" id="1.20.58.760">
    <property type="entry name" value="Peptidase M41"/>
    <property type="match status" value="1"/>
</dbReference>
<dbReference type="GO" id="GO:0004176">
    <property type="term" value="F:ATP-dependent peptidase activity"/>
    <property type="evidence" value="ECO:0007669"/>
    <property type="project" value="InterPro"/>
</dbReference>
<name>A0A8X8XLL5_SALSN</name>
<evidence type="ECO:0000313" key="13">
    <source>
        <dbReference type="EMBL" id="KAG6415042.1"/>
    </source>
</evidence>
<evidence type="ECO:0000259" key="12">
    <source>
        <dbReference type="Pfam" id="PF06480"/>
    </source>
</evidence>
<evidence type="ECO:0000256" key="8">
    <source>
        <dbReference type="ARBA" id="ARBA00023049"/>
    </source>
</evidence>
<feature type="chain" id="PRO_5036498702" evidence="10">
    <location>
        <begin position="26"/>
        <end position="396"/>
    </location>
</feature>
<dbReference type="PANTHER" id="PTHR43655">
    <property type="entry name" value="ATP-DEPENDENT PROTEASE"/>
    <property type="match status" value="1"/>
</dbReference>
<keyword evidence="2" id="KW-0645">Protease</keyword>
<dbReference type="InterPro" id="IPR027417">
    <property type="entry name" value="P-loop_NTPase"/>
</dbReference>
<dbReference type="GO" id="GO:0034982">
    <property type="term" value="P:mitochondrial protein processing"/>
    <property type="evidence" value="ECO:0007669"/>
    <property type="project" value="TreeGrafter"/>
</dbReference>
<evidence type="ECO:0000256" key="3">
    <source>
        <dbReference type="ARBA" id="ARBA00022723"/>
    </source>
</evidence>
<evidence type="ECO:0000256" key="6">
    <source>
        <dbReference type="ARBA" id="ARBA00022833"/>
    </source>
</evidence>
<dbReference type="PANTHER" id="PTHR43655:SF2">
    <property type="entry name" value="AFG3 LIKE MATRIX AAA PEPTIDASE SUBUNIT 2, ISOFORM A"/>
    <property type="match status" value="1"/>
</dbReference>
<evidence type="ECO:0000256" key="4">
    <source>
        <dbReference type="ARBA" id="ARBA00022741"/>
    </source>
</evidence>
<evidence type="ECO:0000256" key="10">
    <source>
        <dbReference type="SAM" id="SignalP"/>
    </source>
</evidence>
<dbReference type="Proteomes" id="UP000298416">
    <property type="component" value="Unassembled WGS sequence"/>
</dbReference>
<keyword evidence="5" id="KW-0378">Hydrolase</keyword>
<dbReference type="InterPro" id="IPR050928">
    <property type="entry name" value="ATP-dep_Zn_Metalloprotease"/>
</dbReference>
<evidence type="ECO:0000259" key="11">
    <source>
        <dbReference type="Pfam" id="PF01434"/>
    </source>
</evidence>
<dbReference type="Gene3D" id="3.40.1690.20">
    <property type="match status" value="1"/>
</dbReference>
<accession>A0A8X8XLL5</accession>
<dbReference type="GO" id="GO:0004222">
    <property type="term" value="F:metalloendopeptidase activity"/>
    <property type="evidence" value="ECO:0007669"/>
    <property type="project" value="InterPro"/>
</dbReference>
<dbReference type="EMBL" id="PNBA02000008">
    <property type="protein sequence ID" value="KAG6415042.1"/>
    <property type="molecule type" value="Genomic_DNA"/>
</dbReference>
<keyword evidence="3" id="KW-0479">Metal-binding</keyword>
<dbReference type="Gene3D" id="3.40.50.300">
    <property type="entry name" value="P-loop containing nucleotide triphosphate hydrolases"/>
    <property type="match status" value="1"/>
</dbReference>
<dbReference type="SUPFAM" id="SSF140990">
    <property type="entry name" value="FtsH protease domain-like"/>
    <property type="match status" value="1"/>
</dbReference>
<feature type="region of interest" description="Disordered" evidence="9">
    <location>
        <begin position="69"/>
        <end position="88"/>
    </location>
</feature>
<evidence type="ECO:0000256" key="9">
    <source>
        <dbReference type="SAM" id="MobiDB-lite"/>
    </source>
</evidence>
<keyword evidence="6" id="KW-0862">Zinc</keyword>
<keyword evidence="4" id="KW-0547">Nucleotide-binding</keyword>
<dbReference type="GO" id="GO:0005745">
    <property type="term" value="C:m-AAA complex"/>
    <property type="evidence" value="ECO:0007669"/>
    <property type="project" value="TreeGrafter"/>
</dbReference>
<protein>
    <submittedName>
        <fullName evidence="13">Uncharacterized protein</fullName>
    </submittedName>
</protein>
<organism evidence="13">
    <name type="scientific">Salvia splendens</name>
    <name type="common">Scarlet sage</name>
    <dbReference type="NCBI Taxonomy" id="180675"/>
    <lineage>
        <taxon>Eukaryota</taxon>
        <taxon>Viridiplantae</taxon>
        <taxon>Streptophyta</taxon>
        <taxon>Embryophyta</taxon>
        <taxon>Tracheophyta</taxon>
        <taxon>Spermatophyta</taxon>
        <taxon>Magnoliopsida</taxon>
        <taxon>eudicotyledons</taxon>
        <taxon>Gunneridae</taxon>
        <taxon>Pentapetalae</taxon>
        <taxon>asterids</taxon>
        <taxon>lamiids</taxon>
        <taxon>Lamiales</taxon>
        <taxon>Lamiaceae</taxon>
        <taxon>Nepetoideae</taxon>
        <taxon>Mentheae</taxon>
        <taxon>Salviinae</taxon>
        <taxon>Salvia</taxon>
        <taxon>Salvia subgen. Calosphace</taxon>
        <taxon>core Calosphace</taxon>
    </lineage>
</organism>
<dbReference type="InterPro" id="IPR011546">
    <property type="entry name" value="Pept_M41_FtsH_extracell"/>
</dbReference>
<feature type="signal peptide" evidence="10">
    <location>
        <begin position="1"/>
        <end position="25"/>
    </location>
</feature>
<evidence type="ECO:0000256" key="5">
    <source>
        <dbReference type="ARBA" id="ARBA00022801"/>
    </source>
</evidence>
<evidence type="ECO:0000256" key="2">
    <source>
        <dbReference type="ARBA" id="ARBA00022670"/>
    </source>
</evidence>
<comment type="caution">
    <text evidence="13">The sequence shown here is derived from an EMBL/GenBank/DDBJ whole genome shotgun (WGS) entry which is preliminary data.</text>
</comment>
<keyword evidence="14" id="KW-1185">Reference proteome</keyword>